<gene>
    <name evidence="3" type="ORF">SAMN03080599_00595</name>
</gene>
<dbReference type="SUPFAM" id="SSF46934">
    <property type="entry name" value="UBA-like"/>
    <property type="match status" value="1"/>
</dbReference>
<dbReference type="InterPro" id="IPR009060">
    <property type="entry name" value="UBA-like_sf"/>
</dbReference>
<feature type="domain" description="DUF4342" evidence="2">
    <location>
        <begin position="51"/>
        <end position="124"/>
    </location>
</feature>
<keyword evidence="4" id="KW-1185">Reference proteome</keyword>
<dbReference type="InterPro" id="IPR025642">
    <property type="entry name" value="DUF4342"/>
</dbReference>
<reference evidence="3 4" key="1">
    <citation type="submission" date="2016-10" db="EMBL/GenBank/DDBJ databases">
        <authorList>
            <person name="de Groot N.N."/>
        </authorList>
    </citation>
    <scope>NUCLEOTIDE SEQUENCE [LARGE SCALE GENOMIC DNA]</scope>
    <source>
        <strain evidence="3 4">DSM 2784</strain>
    </source>
</reference>
<dbReference type="OrthoDB" id="129626at2"/>
<organism evidence="3 4">
    <name type="scientific">Acidaminobacter hydrogenoformans DSM 2784</name>
    <dbReference type="NCBI Taxonomy" id="1120920"/>
    <lineage>
        <taxon>Bacteria</taxon>
        <taxon>Bacillati</taxon>
        <taxon>Bacillota</taxon>
        <taxon>Clostridia</taxon>
        <taxon>Peptostreptococcales</taxon>
        <taxon>Acidaminobacteraceae</taxon>
        <taxon>Acidaminobacter</taxon>
    </lineage>
</organism>
<feature type="transmembrane region" description="Helical" evidence="1">
    <location>
        <begin position="87"/>
        <end position="114"/>
    </location>
</feature>
<dbReference type="EMBL" id="FMWL01000002">
    <property type="protein sequence ID" value="SCZ77150.1"/>
    <property type="molecule type" value="Genomic_DNA"/>
</dbReference>
<name>A0A1G5RTW1_9FIRM</name>
<sequence length="217" mass="24138">MSTVTIEMVDEVRNRTDADYKLAKEALEICGGDVLEAVIYIESLKTSGEKQRSEFINRGTDLIEKLRELVSKGVITRILVMKNEHQVMNIPVIAGGVAALVFTTATIAGILAAVATGCHIKVVKEDGEILDLNDMTEESFKNFMDATEKTVQNVKDKLKKTADSEVEIDPQDEFAHDPDGVSIVVDEEELESYEKEDDHYFGEGHFMEHGAVEEDEK</sequence>
<evidence type="ECO:0000313" key="3">
    <source>
        <dbReference type="EMBL" id="SCZ77150.1"/>
    </source>
</evidence>
<protein>
    <recommendedName>
        <fullName evidence="2">DUF4342 domain-containing protein</fullName>
    </recommendedName>
</protein>
<dbReference type="Gene3D" id="1.10.8.10">
    <property type="entry name" value="DNA helicase RuvA subunit, C-terminal domain"/>
    <property type="match status" value="1"/>
</dbReference>
<keyword evidence="1" id="KW-0472">Membrane</keyword>
<keyword evidence="1" id="KW-1133">Transmembrane helix</keyword>
<keyword evidence="1" id="KW-0812">Transmembrane</keyword>
<evidence type="ECO:0000313" key="4">
    <source>
        <dbReference type="Proteomes" id="UP000199208"/>
    </source>
</evidence>
<dbReference type="AlphaFoldDB" id="A0A1G5RTW1"/>
<evidence type="ECO:0000259" key="2">
    <source>
        <dbReference type="Pfam" id="PF14242"/>
    </source>
</evidence>
<dbReference type="STRING" id="1120920.SAMN03080599_00595"/>
<accession>A0A1G5RTW1</accession>
<evidence type="ECO:0000256" key="1">
    <source>
        <dbReference type="SAM" id="Phobius"/>
    </source>
</evidence>
<dbReference type="RefSeq" id="WP_092589389.1">
    <property type="nucleotide sequence ID" value="NZ_FMWL01000002.1"/>
</dbReference>
<dbReference type="Pfam" id="PF14242">
    <property type="entry name" value="DUF4342"/>
    <property type="match status" value="1"/>
</dbReference>
<dbReference type="Proteomes" id="UP000199208">
    <property type="component" value="Unassembled WGS sequence"/>
</dbReference>
<proteinExistence type="predicted"/>